<gene>
    <name evidence="1" type="ORF">F4820DRAFT_438108</name>
</gene>
<proteinExistence type="predicted"/>
<dbReference type="EMBL" id="MU393603">
    <property type="protein sequence ID" value="KAI4860024.1"/>
    <property type="molecule type" value="Genomic_DNA"/>
</dbReference>
<evidence type="ECO:0000313" key="1">
    <source>
        <dbReference type="EMBL" id="KAI4860024.1"/>
    </source>
</evidence>
<accession>A0ACB9YM43</accession>
<reference evidence="1 2" key="1">
    <citation type="journal article" date="2022" name="New Phytol.">
        <title>Ecological generalism drives hyperdiversity of secondary metabolite gene clusters in xylarialean endophytes.</title>
        <authorList>
            <person name="Franco M.E.E."/>
            <person name="Wisecaver J.H."/>
            <person name="Arnold A.E."/>
            <person name="Ju Y.M."/>
            <person name="Slot J.C."/>
            <person name="Ahrendt S."/>
            <person name="Moore L.P."/>
            <person name="Eastman K.E."/>
            <person name="Scott K."/>
            <person name="Konkel Z."/>
            <person name="Mondo S.J."/>
            <person name="Kuo A."/>
            <person name="Hayes R.D."/>
            <person name="Haridas S."/>
            <person name="Andreopoulos B."/>
            <person name="Riley R."/>
            <person name="LaButti K."/>
            <person name="Pangilinan J."/>
            <person name="Lipzen A."/>
            <person name="Amirebrahimi M."/>
            <person name="Yan J."/>
            <person name="Adam C."/>
            <person name="Keymanesh K."/>
            <person name="Ng V."/>
            <person name="Louie K."/>
            <person name="Northen T."/>
            <person name="Drula E."/>
            <person name="Henrissat B."/>
            <person name="Hsieh H.M."/>
            <person name="Youens-Clark K."/>
            <person name="Lutzoni F."/>
            <person name="Miadlikowska J."/>
            <person name="Eastwood D.C."/>
            <person name="Hamelin R.C."/>
            <person name="Grigoriev I.V."/>
            <person name="U'Ren J.M."/>
        </authorList>
    </citation>
    <scope>NUCLEOTIDE SEQUENCE [LARGE SCALE GENOMIC DNA]</scope>
    <source>
        <strain evidence="1 2">CBS 119005</strain>
    </source>
</reference>
<comment type="caution">
    <text evidence="1">The sequence shown here is derived from an EMBL/GenBank/DDBJ whole genome shotgun (WGS) entry which is preliminary data.</text>
</comment>
<sequence length="356" mass="38761">MSSKIFLTAATGYIGGTVLDTLVKRHPEYSITVLLRSVPDYFAERYPNVCIVRGDYDDTQLIADTAAEHDIIIHGGKPKHIPSLKAQIAGLLRRGSCRAGAGFLIRLAGTGIIADWQSDTYHGKLNPKIWSDITDIDEITSLPDDNLHRPADKVVQTAAVSHGEKLKTAIICPPGIYGPGRGPGNTRSLLVPEMCENMIELGHGFYAESGANRRSWVHVDDLAQIYLKLVEAAMEGGGDAVWGKEGYYFASTQEVSQFDLAKEASRILHAHGLIPTAEPKSLSANTVREMRGGSSWEPMGVYTWACNTRTRADRAREALTYAPDAPSLAGALEGDLLDAIEHVKLHGPTYCPDLRL</sequence>
<dbReference type="Proteomes" id="UP001497700">
    <property type="component" value="Unassembled WGS sequence"/>
</dbReference>
<protein>
    <submittedName>
        <fullName evidence="1">NAD(P)-binding protein</fullName>
    </submittedName>
</protein>
<keyword evidence="2" id="KW-1185">Reference proteome</keyword>
<name>A0ACB9YM43_9PEZI</name>
<organism evidence="1 2">
    <name type="scientific">Hypoxylon rubiginosum</name>
    <dbReference type="NCBI Taxonomy" id="110542"/>
    <lineage>
        <taxon>Eukaryota</taxon>
        <taxon>Fungi</taxon>
        <taxon>Dikarya</taxon>
        <taxon>Ascomycota</taxon>
        <taxon>Pezizomycotina</taxon>
        <taxon>Sordariomycetes</taxon>
        <taxon>Xylariomycetidae</taxon>
        <taxon>Xylariales</taxon>
        <taxon>Hypoxylaceae</taxon>
        <taxon>Hypoxylon</taxon>
    </lineage>
</organism>
<evidence type="ECO:0000313" key="2">
    <source>
        <dbReference type="Proteomes" id="UP001497700"/>
    </source>
</evidence>